<dbReference type="RefSeq" id="WP_143234515.1">
    <property type="nucleotide sequence ID" value="NZ_VJWL01000001.1"/>
</dbReference>
<dbReference type="AlphaFoldDB" id="A0A552X4P9"/>
<evidence type="ECO:0000259" key="1">
    <source>
        <dbReference type="Pfam" id="PF21598"/>
    </source>
</evidence>
<name>A0A552X4P9_9GAMM</name>
<organism evidence="2 3">
    <name type="scientific">Aliidiomarina halalkaliphila</name>
    <dbReference type="NCBI Taxonomy" id="2593535"/>
    <lineage>
        <taxon>Bacteria</taxon>
        <taxon>Pseudomonadati</taxon>
        <taxon>Pseudomonadota</taxon>
        <taxon>Gammaproteobacteria</taxon>
        <taxon>Alteromonadales</taxon>
        <taxon>Idiomarinaceae</taxon>
        <taxon>Aliidiomarina</taxon>
    </lineage>
</organism>
<dbReference type="InterPro" id="IPR048797">
    <property type="entry name" value="PvuRts1I-like_N"/>
</dbReference>
<proteinExistence type="predicted"/>
<gene>
    <name evidence="2" type="ORF">FM042_03865</name>
</gene>
<dbReference type="Proteomes" id="UP000320359">
    <property type="component" value="Unassembled WGS sequence"/>
</dbReference>
<keyword evidence="3" id="KW-1185">Reference proteome</keyword>
<comment type="caution">
    <text evidence="2">The sequence shown here is derived from an EMBL/GenBank/DDBJ whole genome shotgun (WGS) entry which is preliminary data.</text>
</comment>
<dbReference type="Pfam" id="PF21598">
    <property type="entry name" value="PvuRts1I-like_N"/>
    <property type="match status" value="1"/>
</dbReference>
<protein>
    <recommendedName>
        <fullName evidence="1">Restriction endonuclease PvuRts1 I-like N-terminal domain-containing protein</fullName>
    </recommendedName>
</protein>
<dbReference type="OrthoDB" id="5125854at2"/>
<evidence type="ECO:0000313" key="3">
    <source>
        <dbReference type="Proteomes" id="UP000320359"/>
    </source>
</evidence>
<reference evidence="2 3" key="1">
    <citation type="submission" date="2019-07" db="EMBL/GenBank/DDBJ databases">
        <authorList>
            <person name="Yang M."/>
            <person name="Zhao D."/>
            <person name="Xiang H."/>
        </authorList>
    </citation>
    <scope>NUCLEOTIDE SEQUENCE [LARGE SCALE GENOMIC DNA]</scope>
    <source>
        <strain evidence="2 3">IM1326</strain>
    </source>
</reference>
<accession>A0A552X4P9</accession>
<feature type="domain" description="Restriction endonuclease PvuRts1 I-like N-terminal" evidence="1">
    <location>
        <begin position="5"/>
        <end position="132"/>
    </location>
</feature>
<dbReference type="EMBL" id="VJWL01000001">
    <property type="protein sequence ID" value="TRW49997.1"/>
    <property type="molecule type" value="Genomic_DNA"/>
</dbReference>
<evidence type="ECO:0000313" key="2">
    <source>
        <dbReference type="EMBL" id="TRW49997.1"/>
    </source>
</evidence>
<sequence>MDWKYNYLIEQLHRTAYKRHEAFIVSSLIHDSSLSKLKPCTQFYVRRTDSGYALVDIYYPQLNIAIEIDEPHHLNNKESDLSRQRHIEEHLACDFYRICIANGDVLTQLNEVKEQLRLALKKRVINNCFEEWCEPTKRSLDELKSSLSQTLFVKIKGEIHPDKLMARQTGFWRIAKDKQKHVKQVVVVHDGVISRVFSHIEWRTYDKEPHKVGYRGIENDQHELVGTVVTGWSYQQTVTYSSDLYTLKQLDTLQA</sequence>